<protein>
    <submittedName>
        <fullName evidence="1">Uncharacterized protein</fullName>
    </submittedName>
</protein>
<dbReference type="EMBL" id="MKZY01000002">
    <property type="protein sequence ID" value="OOO12776.1"/>
    <property type="molecule type" value="Genomic_DNA"/>
</dbReference>
<proteinExistence type="predicted"/>
<reference evidence="1 2" key="1">
    <citation type="submission" date="2016-10" db="EMBL/GenBank/DDBJ databases">
        <title>Genome sequencing of Aspergillus oryzae BCC7051.</title>
        <authorList>
            <person name="Thammarongtham C."/>
            <person name="Vorapreeda T."/>
            <person name="Nookaew I."/>
            <person name="Srisuk T."/>
            <person name="Land M."/>
            <person name="Jeennor S."/>
            <person name="Laoteng K."/>
        </authorList>
    </citation>
    <scope>NUCLEOTIDE SEQUENCE [LARGE SCALE GENOMIC DNA]</scope>
    <source>
        <strain evidence="1 2">BCC7051</strain>
    </source>
</reference>
<dbReference type="VEuPathDB" id="FungiDB:AO090005001014"/>
<dbReference type="AlphaFoldDB" id="A0A1S9DV58"/>
<name>A0A1S9DV58_ASPOZ</name>
<dbReference type="OrthoDB" id="10525763at2759"/>
<accession>A0A1S9DV58</accession>
<comment type="caution">
    <text evidence="1">The sequence shown here is derived from an EMBL/GenBank/DDBJ whole genome shotgun (WGS) entry which is preliminary data.</text>
</comment>
<evidence type="ECO:0000313" key="1">
    <source>
        <dbReference type="EMBL" id="OOO12776.1"/>
    </source>
</evidence>
<gene>
    <name evidence="1" type="ORF">OAory_01005250</name>
</gene>
<organism evidence="1 2">
    <name type="scientific">Aspergillus oryzae</name>
    <name type="common">Yellow koji mold</name>
    <dbReference type="NCBI Taxonomy" id="5062"/>
    <lineage>
        <taxon>Eukaryota</taxon>
        <taxon>Fungi</taxon>
        <taxon>Dikarya</taxon>
        <taxon>Ascomycota</taxon>
        <taxon>Pezizomycotina</taxon>
        <taxon>Eurotiomycetes</taxon>
        <taxon>Eurotiomycetidae</taxon>
        <taxon>Eurotiales</taxon>
        <taxon>Aspergillaceae</taxon>
        <taxon>Aspergillus</taxon>
        <taxon>Aspergillus subgen. Circumdati</taxon>
    </lineage>
</organism>
<dbReference type="Proteomes" id="UP000190312">
    <property type="component" value="Unassembled WGS sequence"/>
</dbReference>
<evidence type="ECO:0000313" key="2">
    <source>
        <dbReference type="Proteomes" id="UP000190312"/>
    </source>
</evidence>
<sequence>MRPLASGGTAFFCAAIDEHDRVIDPPNSTAIREFLNRSRIHPAEQRRKITLFMEGVMVDATNRNLICLFFDVRDANDVSELILSTLSVLERRYQDVAEDHIGQPHGPDDQNYFNHSAVWNCGIYPGHPTARVRDGTSDWFPIPSKPLDMGPKFDCEPDKIKETAKTYGWGSRAREVERGSDEYKQCIEKAGKVAIILKRLSDQRITVDVSQYRLVCIFLDIKQSELHDILSCITACKDELVRHMFNAKKGPIMTLPLPGDQLEEGHERMCFGFKTIKHDSNSIYVELAYHLERFILKIFPNYIDNGDERKITLPFMIENHFLAVLTTPDIRGDFALRRRRNPLGLEAKRAYHIPCKEARFADPVSKSVLKGLSSEPDVGN</sequence>